<feature type="domain" description="RecX third three-helical" evidence="6">
    <location>
        <begin position="239"/>
        <end position="280"/>
    </location>
</feature>
<dbReference type="PANTHER" id="PTHR33602:SF1">
    <property type="entry name" value="REGULATORY PROTEIN RECX FAMILY PROTEIN"/>
    <property type="match status" value="1"/>
</dbReference>
<dbReference type="Proteomes" id="UP001063782">
    <property type="component" value="Chromosome"/>
</dbReference>
<organism evidence="8 9">
    <name type="scientific">Moraxella nasicaprae</name>
    <dbReference type="NCBI Taxonomy" id="2904122"/>
    <lineage>
        <taxon>Bacteria</taxon>
        <taxon>Pseudomonadati</taxon>
        <taxon>Pseudomonadota</taxon>
        <taxon>Gammaproteobacteria</taxon>
        <taxon>Moraxellales</taxon>
        <taxon>Moraxellaceae</taxon>
        <taxon>Moraxella</taxon>
    </lineage>
</organism>
<feature type="compositionally biased region" description="Low complexity" evidence="5">
    <location>
        <begin position="19"/>
        <end position="33"/>
    </location>
</feature>
<evidence type="ECO:0000313" key="8">
    <source>
        <dbReference type="EMBL" id="UXZ04324.1"/>
    </source>
</evidence>
<feature type="region of interest" description="Disordered" evidence="5">
    <location>
        <begin position="1"/>
        <end position="95"/>
    </location>
</feature>
<proteinExistence type="inferred from homology"/>
<sequence>MQIKTLSEVLAEMGGQPISADTTNSQTQTSAQTKIKHRSKQQSPQPNHNTRTVAHTTKPTTTKSPTAHPKQSHKTPANPPNSQVAALLAQHQKDPEQKALPQNLADVLQGVAIEPLAQTDRAINYMRWLAFYYLSKRELSQHELRQKLLAKDCDADAVEILLIEFAEKGYQSDERCAYMIIRESIRKARGKQYIHQAFKEARLNFDSSLDDMIAQAGIDTLIDGTSLDSCHDKVDWLYLAVEARCKKYGNAPPQTPKEKAKQLRFLQYRGYEMSVCFDALKYTLDDLKDR</sequence>
<dbReference type="InterPro" id="IPR003783">
    <property type="entry name" value="Regulatory_RecX"/>
</dbReference>
<gene>
    <name evidence="8" type="ORF">LU297_06920</name>
</gene>
<dbReference type="RefSeq" id="WP_263075810.1">
    <property type="nucleotide sequence ID" value="NZ_CP089977.1"/>
</dbReference>
<dbReference type="Pfam" id="PF21981">
    <property type="entry name" value="RecX_HTH3"/>
    <property type="match status" value="1"/>
</dbReference>
<keyword evidence="9" id="KW-1185">Reference proteome</keyword>
<dbReference type="Pfam" id="PF21982">
    <property type="entry name" value="RecX_HTH1"/>
    <property type="match status" value="1"/>
</dbReference>
<reference evidence="8" key="1">
    <citation type="submission" date="2021-12" db="EMBL/GenBank/DDBJ databases">
        <title>taxonomy of Moraxella sp. ZY201224.</title>
        <authorList>
            <person name="Li F."/>
        </authorList>
    </citation>
    <scope>NUCLEOTIDE SEQUENCE</scope>
    <source>
        <strain evidence="8">ZY201224</strain>
    </source>
</reference>
<accession>A0ABY6F2R9</accession>
<evidence type="ECO:0000259" key="7">
    <source>
        <dbReference type="Pfam" id="PF21982"/>
    </source>
</evidence>
<feature type="compositionally biased region" description="Low complexity" evidence="5">
    <location>
        <begin position="50"/>
        <end position="69"/>
    </location>
</feature>
<evidence type="ECO:0000256" key="2">
    <source>
        <dbReference type="ARBA" id="ARBA00009695"/>
    </source>
</evidence>
<evidence type="ECO:0000259" key="6">
    <source>
        <dbReference type="Pfam" id="PF21981"/>
    </source>
</evidence>
<dbReference type="InterPro" id="IPR053926">
    <property type="entry name" value="RecX_HTH_1st"/>
</dbReference>
<evidence type="ECO:0000256" key="1">
    <source>
        <dbReference type="ARBA" id="ARBA00004496"/>
    </source>
</evidence>
<dbReference type="Gene3D" id="1.10.10.10">
    <property type="entry name" value="Winged helix-like DNA-binding domain superfamily/Winged helix DNA-binding domain"/>
    <property type="match status" value="2"/>
</dbReference>
<evidence type="ECO:0000256" key="4">
    <source>
        <dbReference type="ARBA" id="ARBA00022490"/>
    </source>
</evidence>
<feature type="domain" description="RecX first three-helical" evidence="7">
    <location>
        <begin position="130"/>
        <end position="159"/>
    </location>
</feature>
<comment type="subcellular location">
    <subcellularLocation>
        <location evidence="1">Cytoplasm</location>
    </subcellularLocation>
</comment>
<dbReference type="InterPro" id="IPR036388">
    <property type="entry name" value="WH-like_DNA-bd_sf"/>
</dbReference>
<protein>
    <recommendedName>
        <fullName evidence="3">Regulatory protein RecX</fullName>
    </recommendedName>
</protein>
<dbReference type="PANTHER" id="PTHR33602">
    <property type="entry name" value="REGULATORY PROTEIN RECX FAMILY PROTEIN"/>
    <property type="match status" value="1"/>
</dbReference>
<comment type="similarity">
    <text evidence="2">Belongs to the RecX family.</text>
</comment>
<evidence type="ECO:0000256" key="3">
    <source>
        <dbReference type="ARBA" id="ARBA00018111"/>
    </source>
</evidence>
<dbReference type="EMBL" id="CP089977">
    <property type="protein sequence ID" value="UXZ04324.1"/>
    <property type="molecule type" value="Genomic_DNA"/>
</dbReference>
<evidence type="ECO:0000313" key="9">
    <source>
        <dbReference type="Proteomes" id="UP001063782"/>
    </source>
</evidence>
<dbReference type="InterPro" id="IPR053925">
    <property type="entry name" value="RecX_HTH_3rd"/>
</dbReference>
<evidence type="ECO:0000256" key="5">
    <source>
        <dbReference type="SAM" id="MobiDB-lite"/>
    </source>
</evidence>
<keyword evidence="4" id="KW-0963">Cytoplasm</keyword>
<name>A0ABY6F2R9_9GAMM</name>